<feature type="non-terminal residue" evidence="1">
    <location>
        <position position="33"/>
    </location>
</feature>
<keyword evidence="2" id="KW-1185">Reference proteome</keyword>
<evidence type="ECO:0000313" key="1">
    <source>
        <dbReference type="EMBL" id="CAH2216277.1"/>
    </source>
</evidence>
<comment type="caution">
    <text evidence="1">The sequence shown here is derived from an EMBL/GenBank/DDBJ whole genome shotgun (WGS) entry which is preliminary data.</text>
</comment>
<organism evidence="1 2">
    <name type="scientific">Pararge aegeria aegeria</name>
    <dbReference type="NCBI Taxonomy" id="348720"/>
    <lineage>
        <taxon>Eukaryota</taxon>
        <taxon>Metazoa</taxon>
        <taxon>Ecdysozoa</taxon>
        <taxon>Arthropoda</taxon>
        <taxon>Hexapoda</taxon>
        <taxon>Insecta</taxon>
        <taxon>Pterygota</taxon>
        <taxon>Neoptera</taxon>
        <taxon>Endopterygota</taxon>
        <taxon>Lepidoptera</taxon>
        <taxon>Glossata</taxon>
        <taxon>Ditrysia</taxon>
        <taxon>Papilionoidea</taxon>
        <taxon>Nymphalidae</taxon>
        <taxon>Satyrinae</taxon>
        <taxon>Satyrini</taxon>
        <taxon>Parargina</taxon>
        <taxon>Pararge</taxon>
    </lineage>
</organism>
<evidence type="ECO:0000313" key="2">
    <source>
        <dbReference type="Proteomes" id="UP000838756"/>
    </source>
</evidence>
<reference evidence="1" key="1">
    <citation type="submission" date="2022-03" db="EMBL/GenBank/DDBJ databases">
        <authorList>
            <person name="Lindestad O."/>
        </authorList>
    </citation>
    <scope>NUCLEOTIDE SEQUENCE</scope>
</reference>
<dbReference type="AlphaFoldDB" id="A0A8S4QLW3"/>
<accession>A0A8S4QLW3</accession>
<dbReference type="EMBL" id="CAKXAJ010014767">
    <property type="protein sequence ID" value="CAH2216277.1"/>
    <property type="molecule type" value="Genomic_DNA"/>
</dbReference>
<dbReference type="Proteomes" id="UP000838756">
    <property type="component" value="Unassembled WGS sequence"/>
</dbReference>
<name>A0A8S4QLW3_9NEOP</name>
<sequence>MQVIPLFMAQLSNRAHVLVFATYPSRREPRDKT</sequence>
<gene>
    <name evidence="1" type="primary">jg31</name>
    <name evidence="1" type="ORF">PAEG_LOCUS4328</name>
</gene>
<proteinExistence type="predicted"/>
<protein>
    <submittedName>
        <fullName evidence="1">Jg31 protein</fullName>
    </submittedName>
</protein>